<evidence type="ECO:0000256" key="2">
    <source>
        <dbReference type="ARBA" id="ARBA00023315"/>
    </source>
</evidence>
<protein>
    <submittedName>
        <fullName evidence="4">Ribosomal protein S18 acetylase RimI</fullName>
    </submittedName>
</protein>
<dbReference type="InterPro" id="IPR000182">
    <property type="entry name" value="GNAT_dom"/>
</dbReference>
<dbReference type="Pfam" id="PF00583">
    <property type="entry name" value="Acetyltransf_1"/>
    <property type="match status" value="1"/>
</dbReference>
<dbReference type="GO" id="GO:0016747">
    <property type="term" value="F:acyltransferase activity, transferring groups other than amino-acyl groups"/>
    <property type="evidence" value="ECO:0007669"/>
    <property type="project" value="InterPro"/>
</dbReference>
<evidence type="ECO:0000256" key="1">
    <source>
        <dbReference type="ARBA" id="ARBA00022679"/>
    </source>
</evidence>
<sequence length="198" mass="21318">MADEAVYGEVAALHAAAIDQGFLSELGPRFLTLLYEAIDRSPASILIVDVEAGRLRGFVSGGTGLGPVYRHLLKRFPALIGALWPVLFSPRKLRRIAEVLLHTGKQAPADLPAAELYSIAVSPDFRGQGVAERLYAALRAAFAERGIAEFMIVVGDALAPAQAFYRKMGAEPAARIQVHGDAGSVLFVDRDRRKISPP</sequence>
<dbReference type="GO" id="GO:0005840">
    <property type="term" value="C:ribosome"/>
    <property type="evidence" value="ECO:0007669"/>
    <property type="project" value="UniProtKB-KW"/>
</dbReference>
<dbReference type="RefSeq" id="WP_079648521.1">
    <property type="nucleotide sequence ID" value="NZ_FUYM01000005.1"/>
</dbReference>
<dbReference type="PROSITE" id="PS51186">
    <property type="entry name" value="GNAT"/>
    <property type="match status" value="1"/>
</dbReference>
<dbReference type="SUPFAM" id="SSF55729">
    <property type="entry name" value="Acyl-CoA N-acyltransferases (Nat)"/>
    <property type="match status" value="1"/>
</dbReference>
<gene>
    <name evidence="4" type="ORF">SAMN06295920_105145</name>
</gene>
<name>A0A1T5DF87_9SPHN</name>
<dbReference type="STRING" id="439228.SAMN06295920_105145"/>
<evidence type="ECO:0000313" key="4">
    <source>
        <dbReference type="EMBL" id="SKB70355.1"/>
    </source>
</evidence>
<dbReference type="InterPro" id="IPR050832">
    <property type="entry name" value="Bact_Acetyltransf"/>
</dbReference>
<keyword evidence="5" id="KW-1185">Reference proteome</keyword>
<accession>A0A1T5DF87</accession>
<keyword evidence="4" id="KW-0687">Ribonucleoprotein</keyword>
<feature type="domain" description="N-acetyltransferase" evidence="3">
    <location>
        <begin position="5"/>
        <end position="192"/>
    </location>
</feature>
<dbReference type="OrthoDB" id="27442at2"/>
<keyword evidence="4" id="KW-0689">Ribosomal protein</keyword>
<dbReference type="InterPro" id="IPR016181">
    <property type="entry name" value="Acyl_CoA_acyltransferase"/>
</dbReference>
<proteinExistence type="predicted"/>
<dbReference type="AlphaFoldDB" id="A0A1T5DF87"/>
<keyword evidence="1" id="KW-0808">Transferase</keyword>
<dbReference type="Gene3D" id="3.40.630.30">
    <property type="match status" value="1"/>
</dbReference>
<dbReference type="PANTHER" id="PTHR43877">
    <property type="entry name" value="AMINOALKYLPHOSPHONATE N-ACETYLTRANSFERASE-RELATED-RELATED"/>
    <property type="match status" value="1"/>
</dbReference>
<dbReference type="Proteomes" id="UP000189818">
    <property type="component" value="Unassembled WGS sequence"/>
</dbReference>
<reference evidence="5" key="1">
    <citation type="submission" date="2017-02" db="EMBL/GenBank/DDBJ databases">
        <authorList>
            <person name="Varghese N."/>
            <person name="Submissions S."/>
        </authorList>
    </citation>
    <scope>NUCLEOTIDE SEQUENCE [LARGE SCALE GENOMIC DNA]</scope>
    <source>
        <strain evidence="5">UM2</strain>
    </source>
</reference>
<organism evidence="4 5">
    <name type="scientific">Rhizorhabdus histidinilytica</name>
    <dbReference type="NCBI Taxonomy" id="439228"/>
    <lineage>
        <taxon>Bacteria</taxon>
        <taxon>Pseudomonadati</taxon>
        <taxon>Pseudomonadota</taxon>
        <taxon>Alphaproteobacteria</taxon>
        <taxon>Sphingomonadales</taxon>
        <taxon>Sphingomonadaceae</taxon>
        <taxon>Rhizorhabdus</taxon>
    </lineage>
</organism>
<keyword evidence="2" id="KW-0012">Acyltransferase</keyword>
<evidence type="ECO:0000259" key="3">
    <source>
        <dbReference type="PROSITE" id="PS51186"/>
    </source>
</evidence>
<evidence type="ECO:0000313" key="5">
    <source>
        <dbReference type="Proteomes" id="UP000189818"/>
    </source>
</evidence>
<dbReference type="EMBL" id="FUYM01000005">
    <property type="protein sequence ID" value="SKB70355.1"/>
    <property type="molecule type" value="Genomic_DNA"/>
</dbReference>
<dbReference type="CDD" id="cd04301">
    <property type="entry name" value="NAT_SF"/>
    <property type="match status" value="1"/>
</dbReference>